<dbReference type="InterPro" id="IPR053010">
    <property type="entry name" value="SET_SmydA-8"/>
</dbReference>
<evidence type="ECO:0000256" key="3">
    <source>
        <dbReference type="ARBA" id="ARBA00022833"/>
    </source>
</evidence>
<evidence type="ECO:0008006" key="9">
    <source>
        <dbReference type="Google" id="ProtNLM"/>
    </source>
</evidence>
<dbReference type="SUPFAM" id="SSF144232">
    <property type="entry name" value="HIT/MYND zinc finger-like"/>
    <property type="match status" value="1"/>
</dbReference>
<protein>
    <recommendedName>
        <fullName evidence="9">MYND-type domain-containing protein</fullName>
    </recommendedName>
</protein>
<dbReference type="Pfam" id="PF00856">
    <property type="entry name" value="SET"/>
    <property type="match status" value="1"/>
</dbReference>
<dbReference type="InterPro" id="IPR046341">
    <property type="entry name" value="SET_dom_sf"/>
</dbReference>
<keyword evidence="8" id="KW-1185">Reference proteome</keyword>
<proteinExistence type="predicted"/>
<dbReference type="Gene3D" id="2.170.270.10">
    <property type="entry name" value="SET domain"/>
    <property type="match status" value="1"/>
</dbReference>
<keyword evidence="1" id="KW-0479">Metal-binding</keyword>
<gene>
    <name evidence="7" type="ORF">Cfor_02472</name>
</gene>
<dbReference type="GO" id="GO:0008270">
    <property type="term" value="F:zinc ion binding"/>
    <property type="evidence" value="ECO:0007669"/>
    <property type="project" value="UniProtKB-KW"/>
</dbReference>
<dbReference type="PROSITE" id="PS01360">
    <property type="entry name" value="ZF_MYND_1"/>
    <property type="match status" value="1"/>
</dbReference>
<dbReference type="EMBL" id="BLKM01012990">
    <property type="protein sequence ID" value="GFG38436.1"/>
    <property type="molecule type" value="Genomic_DNA"/>
</dbReference>
<dbReference type="PANTHER" id="PTHR46455">
    <property type="entry name" value="SET AND MYND DOMAIN CONTAINING, ARTHROPOD-SPECIFIC, MEMBER 4, ISOFORM A"/>
    <property type="match status" value="1"/>
</dbReference>
<dbReference type="PANTHER" id="PTHR46455:SF1">
    <property type="entry name" value="SET AND MYND DOMAIN CONTAINING, ARTHROPOD-SPECIFIC, MEMBER 2"/>
    <property type="match status" value="1"/>
</dbReference>
<dbReference type="AlphaFoldDB" id="A0A6L2Q0Y3"/>
<dbReference type="GO" id="GO:0008757">
    <property type="term" value="F:S-adenosylmethionine-dependent methyltransferase activity"/>
    <property type="evidence" value="ECO:0007669"/>
    <property type="project" value="UniProtKB-ARBA"/>
</dbReference>
<name>A0A6L2Q0Y3_COPFO</name>
<evidence type="ECO:0000313" key="7">
    <source>
        <dbReference type="EMBL" id="GFG38436.1"/>
    </source>
</evidence>
<evidence type="ECO:0000256" key="2">
    <source>
        <dbReference type="ARBA" id="ARBA00022771"/>
    </source>
</evidence>
<dbReference type="Gene3D" id="6.10.140.2220">
    <property type="match status" value="2"/>
</dbReference>
<evidence type="ECO:0000313" key="8">
    <source>
        <dbReference type="Proteomes" id="UP000502823"/>
    </source>
</evidence>
<accession>A0A6L2Q0Y3</accession>
<dbReference type="Proteomes" id="UP000502823">
    <property type="component" value="Unassembled WGS sequence"/>
</dbReference>
<feature type="domain" description="SET" evidence="5">
    <location>
        <begin position="42"/>
        <end position="283"/>
    </location>
</feature>
<dbReference type="GO" id="GO:0008170">
    <property type="term" value="F:N-methyltransferase activity"/>
    <property type="evidence" value="ECO:0007669"/>
    <property type="project" value="UniProtKB-ARBA"/>
</dbReference>
<sequence length="527" mass="59064">MTEWCAVCHAGATQCCSSCHSVFYCSREHQKQHWKFHKVQCVPCKLNFSAELGYHTVATRDIQQGEIILKEDPVILGPKIVSLPVCLGCGRRIKTAEGTEIYKCSSCGWPLCGPHCKTSPLHVPECNLMKERGFHANINIHGSKKEAAYCSITPLRCLLLKTEDPNKYETIMKLQSHLEKRKDTALYNVFKNNIVGFLRNALGMTEFSEETILKVTAILDTNSFEIRRSEGDIKIRGLYPKAAMLSHDCKPNTKHTFRGSQFTLELVSTVPIKKGEIICVTYTQTLWGTLARREHLKQSKCFDCTCERCSDAAELGTYLGAINCSQCKKSDAKAQSKMISTNPLEATAPWKCEVCSHTIPGRQMAWGNDAIRQEIASLDKTKPQVLEEFLNKYKDALHPTNGHVLEVKYALSQMYGNMQKFLLSELSDKLLERKISLCTELLAVADILDPGATRLRGLLLYDLQAAMVVRAKRDLASDKITKTVAQDIMAESMTLLQQAAAILKTEEDMAQLLADKLANLSKELEFE</sequence>
<organism evidence="7 8">
    <name type="scientific">Coptotermes formosanus</name>
    <name type="common">Formosan subterranean termite</name>
    <dbReference type="NCBI Taxonomy" id="36987"/>
    <lineage>
        <taxon>Eukaryota</taxon>
        <taxon>Metazoa</taxon>
        <taxon>Ecdysozoa</taxon>
        <taxon>Arthropoda</taxon>
        <taxon>Hexapoda</taxon>
        <taxon>Insecta</taxon>
        <taxon>Pterygota</taxon>
        <taxon>Neoptera</taxon>
        <taxon>Polyneoptera</taxon>
        <taxon>Dictyoptera</taxon>
        <taxon>Blattodea</taxon>
        <taxon>Blattoidea</taxon>
        <taxon>Termitoidae</taxon>
        <taxon>Rhinotermitidae</taxon>
        <taxon>Coptotermes</taxon>
    </lineage>
</organism>
<dbReference type="InterPro" id="IPR001214">
    <property type="entry name" value="SET_dom"/>
</dbReference>
<keyword evidence="2 4" id="KW-0863">Zinc-finger</keyword>
<evidence type="ECO:0000259" key="5">
    <source>
        <dbReference type="PROSITE" id="PS50280"/>
    </source>
</evidence>
<comment type="caution">
    <text evidence="7">The sequence shown here is derived from an EMBL/GenBank/DDBJ whole genome shotgun (WGS) entry which is preliminary data.</text>
</comment>
<reference evidence="8" key="1">
    <citation type="submission" date="2020-01" db="EMBL/GenBank/DDBJ databases">
        <title>Draft genome sequence of the Termite Coptotermes fromosanus.</title>
        <authorList>
            <person name="Itakura S."/>
            <person name="Yosikawa Y."/>
            <person name="Umezawa K."/>
        </authorList>
    </citation>
    <scope>NUCLEOTIDE SEQUENCE [LARGE SCALE GENOMIC DNA]</scope>
</reference>
<dbReference type="Gene3D" id="1.10.220.160">
    <property type="match status" value="1"/>
</dbReference>
<dbReference type="SUPFAM" id="SSF82199">
    <property type="entry name" value="SET domain"/>
    <property type="match status" value="1"/>
</dbReference>
<feature type="domain" description="MYND-type" evidence="6">
    <location>
        <begin position="5"/>
        <end position="41"/>
    </location>
</feature>
<dbReference type="OrthoDB" id="265717at2759"/>
<dbReference type="InterPro" id="IPR002893">
    <property type="entry name" value="Znf_MYND"/>
</dbReference>
<dbReference type="GO" id="GO:0008276">
    <property type="term" value="F:protein methyltransferase activity"/>
    <property type="evidence" value="ECO:0007669"/>
    <property type="project" value="UniProtKB-ARBA"/>
</dbReference>
<keyword evidence="3" id="KW-0862">Zinc</keyword>
<dbReference type="PROSITE" id="PS50865">
    <property type="entry name" value="ZF_MYND_2"/>
    <property type="match status" value="1"/>
</dbReference>
<dbReference type="InParanoid" id="A0A6L2Q0Y3"/>
<evidence type="ECO:0000259" key="6">
    <source>
        <dbReference type="PROSITE" id="PS50865"/>
    </source>
</evidence>
<evidence type="ECO:0000256" key="1">
    <source>
        <dbReference type="ARBA" id="ARBA00022723"/>
    </source>
</evidence>
<dbReference type="Pfam" id="PF01753">
    <property type="entry name" value="zf-MYND"/>
    <property type="match status" value="1"/>
</dbReference>
<evidence type="ECO:0000256" key="4">
    <source>
        <dbReference type="PROSITE-ProRule" id="PRU00134"/>
    </source>
</evidence>
<dbReference type="PROSITE" id="PS50280">
    <property type="entry name" value="SET"/>
    <property type="match status" value="1"/>
</dbReference>
<dbReference type="CDD" id="cd20071">
    <property type="entry name" value="SET_SMYD"/>
    <property type="match status" value="1"/>
</dbReference>